<gene>
    <name evidence="1" type="ORF">ZEAMMB73_Zm00001d003729</name>
</gene>
<accession>A0A1D6EBB8</accession>
<evidence type="ECO:0000313" key="1">
    <source>
        <dbReference type="EMBL" id="ONM17636.1"/>
    </source>
</evidence>
<proteinExistence type="predicted"/>
<reference evidence="1" key="1">
    <citation type="submission" date="2015-12" db="EMBL/GenBank/DDBJ databases">
        <title>Update maize B73 reference genome by single molecule sequencing technologies.</title>
        <authorList>
            <consortium name="Maize Genome Sequencing Project"/>
            <person name="Ware D."/>
        </authorList>
    </citation>
    <scope>NUCLEOTIDE SEQUENCE [LARGE SCALE GENOMIC DNA]</scope>
    <source>
        <tissue evidence="1">Seedling</tissue>
    </source>
</reference>
<name>A0A1D6EBB8_MAIZE</name>
<dbReference type="EMBL" id="CM007648">
    <property type="protein sequence ID" value="ONM17636.1"/>
    <property type="molecule type" value="Genomic_DNA"/>
</dbReference>
<dbReference type="AlphaFoldDB" id="A0A1D6EBB8"/>
<organism evidence="1">
    <name type="scientific">Zea mays</name>
    <name type="common">Maize</name>
    <dbReference type="NCBI Taxonomy" id="4577"/>
    <lineage>
        <taxon>Eukaryota</taxon>
        <taxon>Viridiplantae</taxon>
        <taxon>Streptophyta</taxon>
        <taxon>Embryophyta</taxon>
        <taxon>Tracheophyta</taxon>
        <taxon>Spermatophyta</taxon>
        <taxon>Magnoliopsida</taxon>
        <taxon>Liliopsida</taxon>
        <taxon>Poales</taxon>
        <taxon>Poaceae</taxon>
        <taxon>PACMAD clade</taxon>
        <taxon>Panicoideae</taxon>
        <taxon>Andropogonodae</taxon>
        <taxon>Andropogoneae</taxon>
        <taxon>Tripsacinae</taxon>
        <taxon>Zea</taxon>
    </lineage>
</organism>
<sequence>MPQEGCGAEGSGEPANPAARVRRRPVPNVTYLLLPQCLVVHQGQQTSGPNE</sequence>
<protein>
    <submittedName>
        <fullName evidence="1">SWIb domain-containing protein</fullName>
    </submittedName>
</protein>